<dbReference type="Proteomes" id="UP000466694">
    <property type="component" value="Unassembled WGS sequence"/>
</dbReference>
<dbReference type="InterPro" id="IPR000847">
    <property type="entry name" value="LysR_HTH_N"/>
</dbReference>
<dbReference type="GO" id="GO:0003700">
    <property type="term" value="F:DNA-binding transcription factor activity"/>
    <property type="evidence" value="ECO:0007669"/>
    <property type="project" value="InterPro"/>
</dbReference>
<dbReference type="SUPFAM" id="SSF53850">
    <property type="entry name" value="Periplasmic binding protein-like II"/>
    <property type="match status" value="1"/>
</dbReference>
<feature type="domain" description="HTH lysR-type" evidence="5">
    <location>
        <begin position="11"/>
        <end position="68"/>
    </location>
</feature>
<protein>
    <submittedName>
        <fullName evidence="6">LysR family transcriptional regulator</fullName>
    </submittedName>
</protein>
<dbReference type="PANTHER" id="PTHR30537:SF74">
    <property type="entry name" value="HTH-TYPE TRANSCRIPTIONAL REGULATOR TRPI"/>
    <property type="match status" value="1"/>
</dbReference>
<evidence type="ECO:0000313" key="6">
    <source>
        <dbReference type="EMBL" id="MQX07165.1"/>
    </source>
</evidence>
<evidence type="ECO:0000256" key="1">
    <source>
        <dbReference type="ARBA" id="ARBA00009437"/>
    </source>
</evidence>
<dbReference type="RefSeq" id="WP_037432982.1">
    <property type="nucleotide sequence ID" value="NZ_BJNI01000027.1"/>
</dbReference>
<dbReference type="Gene3D" id="1.10.10.10">
    <property type="entry name" value="Winged helix-like DNA-binding domain superfamily/Winged helix DNA-binding domain"/>
    <property type="match status" value="1"/>
</dbReference>
<dbReference type="InterPro" id="IPR036388">
    <property type="entry name" value="WH-like_DNA-bd_sf"/>
</dbReference>
<dbReference type="InterPro" id="IPR036390">
    <property type="entry name" value="WH_DNA-bd_sf"/>
</dbReference>
<comment type="similarity">
    <text evidence="1">Belongs to the LysR transcriptional regulatory family.</text>
</comment>
<accession>A0A844A5L3</accession>
<dbReference type="InterPro" id="IPR058163">
    <property type="entry name" value="LysR-type_TF_proteobact-type"/>
</dbReference>
<dbReference type="Pfam" id="PF00126">
    <property type="entry name" value="HTH_1"/>
    <property type="match status" value="1"/>
</dbReference>
<evidence type="ECO:0000259" key="5">
    <source>
        <dbReference type="PROSITE" id="PS50931"/>
    </source>
</evidence>
<keyword evidence="4" id="KW-0804">Transcription</keyword>
<evidence type="ECO:0000256" key="2">
    <source>
        <dbReference type="ARBA" id="ARBA00023015"/>
    </source>
</evidence>
<dbReference type="AlphaFoldDB" id="A0A844A5L3"/>
<dbReference type="PROSITE" id="PS50931">
    <property type="entry name" value="HTH_LYSR"/>
    <property type="match status" value="1"/>
</dbReference>
<gene>
    <name evidence="6" type="ORF">GHK48_02170</name>
</gene>
<dbReference type="PANTHER" id="PTHR30537">
    <property type="entry name" value="HTH-TYPE TRANSCRIPTIONAL REGULATOR"/>
    <property type="match status" value="1"/>
</dbReference>
<reference evidence="6 7" key="1">
    <citation type="journal article" date="2013" name="Genome Biol.">
        <title>Comparative genomics of the core and accessory genomes of 48 Sinorhizobium strains comprising five genospecies.</title>
        <authorList>
            <person name="Sugawara M."/>
            <person name="Epstein B."/>
            <person name="Badgley B.D."/>
            <person name="Unno T."/>
            <person name="Xu L."/>
            <person name="Reese J."/>
            <person name="Gyaneshwar P."/>
            <person name="Denny R."/>
            <person name="Mudge J."/>
            <person name="Bharti A.K."/>
            <person name="Farmer A.D."/>
            <person name="May G.D."/>
            <person name="Woodward J.E."/>
            <person name="Medigue C."/>
            <person name="Vallenet D."/>
            <person name="Lajus A."/>
            <person name="Rouy Z."/>
            <person name="Martinez-Vaz B."/>
            <person name="Tiffin P."/>
            <person name="Young N.D."/>
            <person name="Sadowsky M.J."/>
        </authorList>
    </citation>
    <scope>NUCLEOTIDE SEQUENCE [LARGE SCALE GENOMIC DNA]</scope>
    <source>
        <strain evidence="6 7">USDA205</strain>
    </source>
</reference>
<evidence type="ECO:0000256" key="3">
    <source>
        <dbReference type="ARBA" id="ARBA00023125"/>
    </source>
</evidence>
<proteinExistence type="inferred from homology"/>
<dbReference type="SUPFAM" id="SSF46785">
    <property type="entry name" value="Winged helix' DNA-binding domain"/>
    <property type="match status" value="1"/>
</dbReference>
<dbReference type="EMBL" id="WISZ01000034">
    <property type="protein sequence ID" value="MQX07165.1"/>
    <property type="molecule type" value="Genomic_DNA"/>
</dbReference>
<keyword evidence="2" id="KW-0805">Transcription regulation</keyword>
<name>A0A844A5L3_RHIFR</name>
<dbReference type="CDD" id="cd08432">
    <property type="entry name" value="PBP2_GcdR_TrpI_HvrB_AmpR_like"/>
    <property type="match status" value="1"/>
</dbReference>
<sequence>MAGGQGPYTFPPLNALRMFESSARHLNFRIASEELGVTQGAVAQQVRALEEHLNTRLFDRRSRGLELTEAGRRYLKPLQSALSLISDATAELKPAKTVVTISVTPSFAAKWLISRLGKFSDSNAETEVQVLATNGLANFQGDGVDLAVRQTKPPFGSGLTGDLLFPMRFIAVCSPAIAAAGPIRTAEDLPRHVLLHDAHGMWPVFLERAGIAADVRSLKSLRFSHSSLAIDAAIAGQGIALATEALVAADLAAGRLCRPLDFAVTDELGFYIVHPRSPRKAEHVRSMRDWLLAQSHGSRYCMSP</sequence>
<dbReference type="GO" id="GO:0043565">
    <property type="term" value="F:sequence-specific DNA binding"/>
    <property type="evidence" value="ECO:0007669"/>
    <property type="project" value="TreeGrafter"/>
</dbReference>
<dbReference type="PRINTS" id="PR00039">
    <property type="entry name" value="HTHLYSR"/>
</dbReference>
<evidence type="ECO:0000313" key="7">
    <source>
        <dbReference type="Proteomes" id="UP000466694"/>
    </source>
</evidence>
<dbReference type="FunFam" id="1.10.10.10:FF:000038">
    <property type="entry name" value="Glycine cleavage system transcriptional activator"/>
    <property type="match status" value="1"/>
</dbReference>
<keyword evidence="3" id="KW-0238">DNA-binding</keyword>
<dbReference type="Gene3D" id="3.40.190.10">
    <property type="entry name" value="Periplasmic binding protein-like II"/>
    <property type="match status" value="2"/>
</dbReference>
<organism evidence="6 7">
    <name type="scientific">Rhizobium fredii</name>
    <name type="common">Sinorhizobium fredii</name>
    <dbReference type="NCBI Taxonomy" id="380"/>
    <lineage>
        <taxon>Bacteria</taxon>
        <taxon>Pseudomonadati</taxon>
        <taxon>Pseudomonadota</taxon>
        <taxon>Alphaproteobacteria</taxon>
        <taxon>Hyphomicrobiales</taxon>
        <taxon>Rhizobiaceae</taxon>
        <taxon>Sinorhizobium/Ensifer group</taxon>
        <taxon>Sinorhizobium</taxon>
    </lineage>
</organism>
<comment type="caution">
    <text evidence="6">The sequence shown here is derived from an EMBL/GenBank/DDBJ whole genome shotgun (WGS) entry which is preliminary data.</text>
</comment>
<dbReference type="Pfam" id="PF03466">
    <property type="entry name" value="LysR_substrate"/>
    <property type="match status" value="1"/>
</dbReference>
<dbReference type="InterPro" id="IPR005119">
    <property type="entry name" value="LysR_subst-bd"/>
</dbReference>
<evidence type="ECO:0000256" key="4">
    <source>
        <dbReference type="ARBA" id="ARBA00023163"/>
    </source>
</evidence>
<dbReference type="GO" id="GO:0006351">
    <property type="term" value="P:DNA-templated transcription"/>
    <property type="evidence" value="ECO:0007669"/>
    <property type="project" value="TreeGrafter"/>
</dbReference>